<accession>A0A2K6WCS3</accession>
<dbReference type="PANTHER" id="PTHR21608:SF7">
    <property type="entry name" value="KINESIN-LIKE PROTEIN CG14535"/>
    <property type="match status" value="1"/>
</dbReference>
<organism evidence="8 9">
    <name type="scientific">Onchocerca volvulus</name>
    <dbReference type="NCBI Taxonomy" id="6282"/>
    <lineage>
        <taxon>Eukaryota</taxon>
        <taxon>Metazoa</taxon>
        <taxon>Ecdysozoa</taxon>
        <taxon>Nematoda</taxon>
        <taxon>Chromadorea</taxon>
        <taxon>Rhabditida</taxon>
        <taxon>Spirurina</taxon>
        <taxon>Spiruromorpha</taxon>
        <taxon>Filarioidea</taxon>
        <taxon>Onchocercidae</taxon>
        <taxon>Onchocerca</taxon>
    </lineage>
</organism>
<dbReference type="InterPro" id="IPR036961">
    <property type="entry name" value="Kinesin_motor_dom_sf"/>
</dbReference>
<dbReference type="EnsemblMetazoa" id="OVOC7364.2">
    <property type="protein sequence ID" value="OVOC7364.2"/>
    <property type="gene ID" value="WBGene00244173"/>
</dbReference>
<comment type="similarity">
    <text evidence="5">Belongs to the TRAFAC class myosin-kinesin ATPase superfamily. Kinesin family.</text>
</comment>
<dbReference type="STRING" id="6282.A0A2K6WCS3"/>
<evidence type="ECO:0000256" key="5">
    <source>
        <dbReference type="PROSITE-ProRule" id="PRU00283"/>
    </source>
</evidence>
<comment type="subcellular location">
    <subcellularLocation>
        <location evidence="1">Cytoplasm</location>
        <location evidence="1">Cytoskeleton</location>
    </subcellularLocation>
</comment>
<reference evidence="9" key="1">
    <citation type="submission" date="2013-10" db="EMBL/GenBank/DDBJ databases">
        <title>Genome sequencing of Onchocerca volvulus.</title>
        <authorList>
            <person name="Cotton J."/>
            <person name="Tsai J."/>
            <person name="Stanley E."/>
            <person name="Tracey A."/>
            <person name="Holroyd N."/>
            <person name="Lustigman S."/>
            <person name="Berriman M."/>
        </authorList>
    </citation>
    <scope>NUCLEOTIDE SEQUENCE</scope>
</reference>
<keyword evidence="2" id="KW-0547">Nucleotide-binding</keyword>
<evidence type="ECO:0000313" key="9">
    <source>
        <dbReference type="Proteomes" id="UP000024404"/>
    </source>
</evidence>
<feature type="compositionally biased region" description="Basic residues" evidence="6">
    <location>
        <begin position="398"/>
        <end position="407"/>
    </location>
</feature>
<evidence type="ECO:0000256" key="3">
    <source>
        <dbReference type="ARBA" id="ARBA00022840"/>
    </source>
</evidence>
<comment type="caution">
    <text evidence="5">Lacks conserved residue(s) required for the propagation of feature annotation.</text>
</comment>
<dbReference type="PANTHER" id="PTHR21608">
    <property type="entry name" value="KINESIN-LIKE PROTEIN CG14535"/>
    <property type="match status" value="1"/>
</dbReference>
<dbReference type="PROSITE" id="PS50067">
    <property type="entry name" value="KINESIN_MOTOR_2"/>
    <property type="match status" value="1"/>
</dbReference>
<sequence length="992" mass="111314">MPYERPDSLSVRFQSSRKLAKLSRFQNERNQAEEIPLPPALHRFLIAPTTRSPSSPQLKTILRLADEDLENVTVHGNSFVFRSNQSSISKSFSKHTFDQIFASDATIQQICSVCLPDLLQTCFSGSDACFIYFGAVTKAKNELLYSQYGQHDFASVPSASTTSDLAGPSSSSPSSSGIQYPGIFPSALLLTFRLISELRQRRPDFHHSVRISALYYSQRRNLLIDLLASFILPVKSQDVTIREDSVLGIKIENHSELRVDSVEQAMLMIDEIIQARLTEDENEQRCGHLFFYINLYRYKKNTSQLIGGRSRLCLIDLGLGERTSKGDMQAMTMPVITNLLVALFQGQRYLPSRQSPLCMLLKESLGSVQMKASLLLASLSDRISESENILQMMSKIQRAAKPRKTHRVGSDSSSSDSTRRHLATNSEGNSSSEQSCAETVIFLGPSVRIEPTVEQQQQSKRRTNENTIDSTKRKMILDWIKDTQESNFSQPVKINACVQCNEEDIDMESLQQFVCRRQLDDILEDDEEAGGCHSPRSLPTTEQFLESFQNIGSLQQPLSILSLDKISASTSGKSASENEVEDDDLERAMAASISSIRSHEILSRLNDDLAEIQSENISEGESSFSAIYRGTSKPEIYADEKLRQLTETYEKKKKKKFVPLSCCRSTMISSGSSVGYAQTNSFTVLKTIEKEDIPENSQISSNIIQPSSLDQPMIMTKNNNNVTVNNITTTVPRSNTHPLNNYVAKNNRPEMLSKSKLPRRTAEVSIRKVSPEKQSMLLERTLPLQYFAKSSRRDSFDAKKETKKGKRIIERRNSIDVNQKTTNFVPSPYSMVTDAKQDTGAYSSGHGSDENGSIYSRPPLTLLSPRSNRPRNRESFSASSGYESATGVDVVKNYGSLSKRQLLELSRTHSSNKHALLMDKRVNLMIRRQNRLRDDLRDAKRLLGVADEHFLTASTSNLQGATLLEALNQETKILEKRLIACRNHAMIVTCLL</sequence>
<proteinExistence type="inferred from homology"/>
<feature type="region of interest" description="Disordered" evidence="6">
    <location>
        <begin position="835"/>
        <end position="880"/>
    </location>
</feature>
<dbReference type="InterPro" id="IPR027417">
    <property type="entry name" value="P-loop_NTPase"/>
</dbReference>
<evidence type="ECO:0000256" key="1">
    <source>
        <dbReference type="ARBA" id="ARBA00004245"/>
    </source>
</evidence>
<keyword evidence="9" id="KW-1185">Reference proteome</keyword>
<evidence type="ECO:0000313" key="8">
    <source>
        <dbReference type="EnsemblMetazoa" id="OVOC7364.1"/>
    </source>
</evidence>
<dbReference type="SMART" id="SM00129">
    <property type="entry name" value="KISc"/>
    <property type="match status" value="1"/>
</dbReference>
<dbReference type="AlphaFoldDB" id="A0A2K6WCS3"/>
<evidence type="ECO:0000256" key="4">
    <source>
        <dbReference type="ARBA" id="ARBA00023212"/>
    </source>
</evidence>
<keyword evidence="4" id="KW-0206">Cytoskeleton</keyword>
<dbReference type="EMBL" id="CMVM020000193">
    <property type="status" value="NOT_ANNOTATED_CDS"/>
    <property type="molecule type" value="Genomic_DNA"/>
</dbReference>
<feature type="region of interest" description="Disordered" evidence="6">
    <location>
        <begin position="397"/>
        <end position="435"/>
    </location>
</feature>
<protein>
    <submittedName>
        <fullName evidence="8">Kinesin motor domain-containing protein</fullName>
    </submittedName>
</protein>
<dbReference type="GO" id="GO:0003777">
    <property type="term" value="F:microtubule motor activity"/>
    <property type="evidence" value="ECO:0007669"/>
    <property type="project" value="InterPro"/>
</dbReference>
<dbReference type="Pfam" id="PF00225">
    <property type="entry name" value="Kinesin"/>
    <property type="match status" value="1"/>
</dbReference>
<evidence type="ECO:0000256" key="6">
    <source>
        <dbReference type="SAM" id="MobiDB-lite"/>
    </source>
</evidence>
<reference evidence="8" key="2">
    <citation type="submission" date="2018-02" db="UniProtKB">
        <authorList>
            <consortium name="EnsemblMetazoa"/>
        </authorList>
    </citation>
    <scope>IDENTIFICATION</scope>
</reference>
<feature type="compositionally biased region" description="Polar residues" evidence="6">
    <location>
        <begin position="840"/>
        <end position="854"/>
    </location>
</feature>
<dbReference type="GO" id="GO:0005524">
    <property type="term" value="F:ATP binding"/>
    <property type="evidence" value="ECO:0007669"/>
    <property type="project" value="UniProtKB-KW"/>
</dbReference>
<dbReference type="GO" id="GO:0007018">
    <property type="term" value="P:microtubule-based movement"/>
    <property type="evidence" value="ECO:0007669"/>
    <property type="project" value="InterPro"/>
</dbReference>
<name>A0A2K6WCS3_ONCVO</name>
<dbReference type="EnsemblMetazoa" id="OVOC7364.1">
    <property type="protein sequence ID" value="OVOC7364.1"/>
    <property type="gene ID" value="WBGene00244173"/>
</dbReference>
<evidence type="ECO:0000256" key="2">
    <source>
        <dbReference type="ARBA" id="ARBA00022741"/>
    </source>
</evidence>
<evidence type="ECO:0000259" key="7">
    <source>
        <dbReference type="PROSITE" id="PS50067"/>
    </source>
</evidence>
<dbReference type="GO" id="GO:0008017">
    <property type="term" value="F:microtubule binding"/>
    <property type="evidence" value="ECO:0007669"/>
    <property type="project" value="InterPro"/>
</dbReference>
<dbReference type="SUPFAM" id="SSF52540">
    <property type="entry name" value="P-loop containing nucleoside triphosphate hydrolases"/>
    <property type="match status" value="1"/>
</dbReference>
<dbReference type="Gene3D" id="3.40.850.10">
    <property type="entry name" value="Kinesin motor domain"/>
    <property type="match status" value="1"/>
</dbReference>
<keyword evidence="4" id="KW-0963">Cytoplasm</keyword>
<dbReference type="InterPro" id="IPR027640">
    <property type="entry name" value="Kinesin-like_fam"/>
</dbReference>
<dbReference type="GO" id="GO:0005856">
    <property type="term" value="C:cytoskeleton"/>
    <property type="evidence" value="ECO:0007669"/>
    <property type="project" value="UniProtKB-SubCell"/>
</dbReference>
<keyword evidence="3" id="KW-0067">ATP-binding</keyword>
<feature type="domain" description="Kinesin motor" evidence="7">
    <location>
        <begin position="57"/>
        <end position="402"/>
    </location>
</feature>
<dbReference type="Proteomes" id="UP000024404">
    <property type="component" value="Unassembled WGS sequence"/>
</dbReference>
<feature type="compositionally biased region" description="Polar residues" evidence="6">
    <location>
        <begin position="423"/>
        <end position="435"/>
    </location>
</feature>
<dbReference type="InterPro" id="IPR001752">
    <property type="entry name" value="Kinesin_motor_dom"/>
</dbReference>